<name>A0A5P3XAL3_PARBF</name>
<dbReference type="AlphaFoldDB" id="A0A5P3XAL3"/>
<proteinExistence type="predicted"/>
<dbReference type="EMBL" id="CP032452">
    <property type="protein sequence ID" value="QEZ67752.1"/>
    <property type="molecule type" value="Genomic_DNA"/>
</dbReference>
<gene>
    <name evidence="1" type="ORF">D4A35_01930</name>
</gene>
<accession>A0A5P3XAL3</accession>
<organism evidence="1 2">
    <name type="scientific">Paraclostridium bifermentans</name>
    <name type="common">Clostridium bifermentans</name>
    <dbReference type="NCBI Taxonomy" id="1490"/>
    <lineage>
        <taxon>Bacteria</taxon>
        <taxon>Bacillati</taxon>
        <taxon>Bacillota</taxon>
        <taxon>Clostridia</taxon>
        <taxon>Peptostreptococcales</taxon>
        <taxon>Peptostreptococcaceae</taxon>
        <taxon>Paraclostridium</taxon>
    </lineage>
</organism>
<reference evidence="1 2" key="1">
    <citation type="submission" date="2018-09" db="EMBL/GenBank/DDBJ databases">
        <title>A clostridial neurotoxin that targets Anopheles mosquitoes.</title>
        <authorList>
            <person name="Contreras E."/>
            <person name="Masuyer G."/>
            <person name="Qureshi N."/>
            <person name="Chawla S."/>
            <person name="Lim H.L."/>
            <person name="Chen J."/>
            <person name="Stenmark P."/>
            <person name="Gill S."/>
        </authorList>
    </citation>
    <scope>NUCLEOTIDE SEQUENCE [LARGE SCALE GENOMIC DNA]</scope>
    <source>
        <strain evidence="1 2">Cbm</strain>
    </source>
</reference>
<protein>
    <submittedName>
        <fullName evidence="1">Uncharacterized protein</fullName>
    </submittedName>
</protein>
<sequence length="91" mass="10928">MNNLLKEMKSKLNNVEGAKAFYDLLDGRQLDNYTEITEFSDENIYYTVARFVLDDSVEILLQYEPRFYDYDDKDLEWIPNLVVNEYKREIA</sequence>
<dbReference type="RefSeq" id="WP_150885573.1">
    <property type="nucleotide sequence ID" value="NZ_CP032452.1"/>
</dbReference>
<dbReference type="Proteomes" id="UP000326961">
    <property type="component" value="Chromosome"/>
</dbReference>
<evidence type="ECO:0000313" key="2">
    <source>
        <dbReference type="Proteomes" id="UP000326961"/>
    </source>
</evidence>
<evidence type="ECO:0000313" key="1">
    <source>
        <dbReference type="EMBL" id="QEZ67752.1"/>
    </source>
</evidence>